<dbReference type="Pfam" id="PF10145">
    <property type="entry name" value="PhageMin_Tail"/>
    <property type="match status" value="1"/>
</dbReference>
<protein>
    <recommendedName>
        <fullName evidence="3">Phage tail tape measure protein domain-containing protein</fullName>
    </recommendedName>
</protein>
<keyword evidence="1" id="KW-1188">Viral release from host cell</keyword>
<dbReference type="AlphaFoldDB" id="A0A1R0XBC7"/>
<keyword evidence="2" id="KW-1133">Transmembrane helix</keyword>
<sequence>MAGGIIGSLMYSVGFKFNSKGLNDADKKVGKLTKTVVGLGAAAGVAMVGIAAAGLKAGSNFETAMKQVQGATGKTAEQMEDTREIAKDLYSNNFGEDWNDLGSAVATVQQVTGQAGDELENTTRNAILMRDQFQFEIPESIKSVDTMMKQFGITSEESYNLLAQGAQRGLDKSGELVDSANEYANQFKSLGFTADEMFDVFAAGSAEGVFQVDKVGDAVKEFNIRSKDGSKTSSDAFTALGLNAEAMMQVFAKGGPDSKQAFSDIVSMISDIEDPVARNNIGVALMGSQFEDLEVNVISAMGAATRSFDKTKKTMDDLNRIKFEKPGEAMKMFGRQIEVGILIPVGQKLLPYLNRFGQWLSDHKPQIEAVGNAIGDGLGAAINMVSGWIQAAMPYLQQFGTQALQVFGYLIDKGKELWTSIQPVAVMIGETLLNAAIQLWPHIQQIGSSIADAAKAFYDWEGFAPVVSGIVAALVTYKTVVGTITVATKIAAAATKAWTAIQKAFSIVMAANPIGIIIAVLVGLGVALVVAYKKSDKFRAFIDGMWSGIKTATMAVLNFFKITVPQTFMTAFNAVTGFLKTWGVTILVVIGGPIAWIVALVVKYWDEIKAVTFAVFSAIGSWLSSIWSSISSTVCGAANAVWNAITGAWNSVLSTTSNLMTQVWNKITSIWDSIVNGIKTAGTNVWNAVTTMWGKVTSFFDGINLMDTGKKIIQGLIDGISNMADTLMTKVKGIADNIKGFFGFKTSASVSVSTETTGSAAVDGSHANGLANVPFDGYIGELHKGERVLTAEENKDYNREYTPDSAPARTSNNQKVSIPAPIINITVQGNADTNTVQEIGSVVDQKLQDFLEAAARIMGVEIVGAN</sequence>
<evidence type="ECO:0000256" key="2">
    <source>
        <dbReference type="SAM" id="Phobius"/>
    </source>
</evidence>
<evidence type="ECO:0000313" key="4">
    <source>
        <dbReference type="EMBL" id="OMD32227.1"/>
    </source>
</evidence>
<feature type="transmembrane region" description="Helical" evidence="2">
    <location>
        <begin position="36"/>
        <end position="55"/>
    </location>
</feature>
<feature type="domain" description="Phage tail tape measure protein" evidence="3">
    <location>
        <begin position="92"/>
        <end position="287"/>
    </location>
</feature>
<gene>
    <name evidence="4" type="ORF">BJP51_16760</name>
</gene>
<feature type="transmembrane region" description="Helical" evidence="2">
    <location>
        <begin position="514"/>
        <end position="532"/>
    </location>
</feature>
<dbReference type="InterPro" id="IPR010090">
    <property type="entry name" value="Phage_tape_meas"/>
</dbReference>
<organism evidence="4 5">
    <name type="scientific">Paenibacillus odorifer</name>
    <dbReference type="NCBI Taxonomy" id="189426"/>
    <lineage>
        <taxon>Bacteria</taxon>
        <taxon>Bacillati</taxon>
        <taxon>Bacillota</taxon>
        <taxon>Bacilli</taxon>
        <taxon>Bacillales</taxon>
        <taxon>Paenibacillaceae</taxon>
        <taxon>Paenibacillus</taxon>
    </lineage>
</organism>
<evidence type="ECO:0000259" key="3">
    <source>
        <dbReference type="Pfam" id="PF10145"/>
    </source>
</evidence>
<feature type="transmembrane region" description="Helical" evidence="2">
    <location>
        <begin position="544"/>
        <end position="562"/>
    </location>
</feature>
<dbReference type="RefSeq" id="WP_051491178.1">
    <property type="nucleotide sequence ID" value="NZ_MKQP01000018.1"/>
</dbReference>
<dbReference type="EMBL" id="MKQP01000018">
    <property type="protein sequence ID" value="OMD32227.1"/>
    <property type="molecule type" value="Genomic_DNA"/>
</dbReference>
<name>A0A1R0XBC7_9BACL</name>
<accession>A0A1R0XBC7</accession>
<keyword evidence="2" id="KW-0472">Membrane</keyword>
<dbReference type="PANTHER" id="PTHR37813:SF1">
    <property type="entry name" value="FELS-2 PROPHAGE PROTEIN"/>
    <property type="match status" value="1"/>
</dbReference>
<proteinExistence type="predicted"/>
<feature type="transmembrane region" description="Helical" evidence="2">
    <location>
        <begin position="582"/>
        <end position="602"/>
    </location>
</feature>
<evidence type="ECO:0000313" key="5">
    <source>
        <dbReference type="Proteomes" id="UP000187465"/>
    </source>
</evidence>
<dbReference type="PANTHER" id="PTHR37813">
    <property type="entry name" value="FELS-2 PROPHAGE PROTEIN"/>
    <property type="match status" value="1"/>
</dbReference>
<dbReference type="Gene3D" id="1.20.120.20">
    <property type="entry name" value="Apolipoprotein"/>
    <property type="match status" value="1"/>
</dbReference>
<evidence type="ECO:0000256" key="1">
    <source>
        <dbReference type="ARBA" id="ARBA00022612"/>
    </source>
</evidence>
<dbReference type="Proteomes" id="UP000187465">
    <property type="component" value="Unassembled WGS sequence"/>
</dbReference>
<reference evidence="4 5" key="1">
    <citation type="submission" date="2016-10" db="EMBL/GenBank/DDBJ databases">
        <title>Paenibacillus species isolates.</title>
        <authorList>
            <person name="Beno S.M."/>
        </authorList>
    </citation>
    <scope>NUCLEOTIDE SEQUENCE [LARGE SCALE GENOMIC DNA]</scope>
    <source>
        <strain evidence="4 5">FSL H7-0604</strain>
    </source>
</reference>
<keyword evidence="2" id="KW-0812">Transmembrane</keyword>
<comment type="caution">
    <text evidence="4">The sequence shown here is derived from an EMBL/GenBank/DDBJ whole genome shotgun (WGS) entry which is preliminary data.</text>
</comment>